<accession>A0ABS3QQP2</accession>
<organism evidence="5 6">
    <name type="scientific">Actinomadura nitritigenes</name>
    <dbReference type="NCBI Taxonomy" id="134602"/>
    <lineage>
        <taxon>Bacteria</taxon>
        <taxon>Bacillati</taxon>
        <taxon>Actinomycetota</taxon>
        <taxon>Actinomycetes</taxon>
        <taxon>Streptosporangiales</taxon>
        <taxon>Thermomonosporaceae</taxon>
        <taxon>Actinomadura</taxon>
    </lineage>
</organism>
<dbReference type="Proteomes" id="UP000666915">
    <property type="component" value="Unassembled WGS sequence"/>
</dbReference>
<dbReference type="EMBL" id="JAGEOK010000001">
    <property type="protein sequence ID" value="MBO2436302.1"/>
    <property type="molecule type" value="Genomic_DNA"/>
</dbReference>
<dbReference type="Pfam" id="PF01471">
    <property type="entry name" value="PG_binding_1"/>
    <property type="match status" value="1"/>
</dbReference>
<evidence type="ECO:0000256" key="3">
    <source>
        <dbReference type="SAM" id="MobiDB-lite"/>
    </source>
</evidence>
<comment type="caution">
    <text evidence="5">The sequence shown here is derived from an EMBL/GenBank/DDBJ whole genome shotgun (WGS) entry which is preliminary data.</text>
</comment>
<evidence type="ECO:0000313" key="6">
    <source>
        <dbReference type="Proteomes" id="UP000666915"/>
    </source>
</evidence>
<protein>
    <submittedName>
        <fullName evidence="5">Peptidoglycan-binding protein</fullName>
    </submittedName>
</protein>
<evidence type="ECO:0000259" key="4">
    <source>
        <dbReference type="Pfam" id="PF01471"/>
    </source>
</evidence>
<keyword evidence="6" id="KW-1185">Reference proteome</keyword>
<dbReference type="SUPFAM" id="SSF47090">
    <property type="entry name" value="PGBD-like"/>
    <property type="match status" value="1"/>
</dbReference>
<dbReference type="Gene3D" id="2.40.420.20">
    <property type="match status" value="1"/>
</dbReference>
<dbReference type="InterPro" id="IPR050465">
    <property type="entry name" value="UPF0194_transport"/>
</dbReference>
<sequence>MHAGTRDRREGPGPRRDDPDPDGEGRPGGREEGAGSVQGPRPGVGEVRRAVAAGGAAAVVVAAGGGALAWTSGDGRGAEPPAARLGTAAVTRGDLVDTEKVDGKLTYGDEREVWAGTSGIVTWAPEQGATVRRGGTLLRVAGDPVTLMYGGVPMYRVLMEGDSGKDVRELEENLRALGYGGMTVDGDFTGATEAAVEEWQDDRGLDRTGTVSPGQVVFLAGAVRVKEVKAPEGKRAVQGQPVLTVAGTRRVVHIDLDADKQDMARVGEKVRVELPGGRTVDGTVAKVGSVAETTGSGQDQKTTVGVDVSLGGEGTGRLDEAPVGVELESERRKDVLSVPVEALLALKEGGFGLEVVDGARRRLVPVRTGAFGGGRVEVAGDGVREGVRVGVPAE</sequence>
<evidence type="ECO:0000256" key="1">
    <source>
        <dbReference type="ARBA" id="ARBA00004196"/>
    </source>
</evidence>
<comment type="subcellular location">
    <subcellularLocation>
        <location evidence="1">Cell envelope</location>
    </subcellularLocation>
</comment>
<dbReference type="InterPro" id="IPR002477">
    <property type="entry name" value="Peptidoglycan-bd-like"/>
</dbReference>
<reference evidence="5 6" key="1">
    <citation type="submission" date="2021-03" db="EMBL/GenBank/DDBJ databases">
        <authorList>
            <person name="Kanchanasin P."/>
            <person name="Saeng-In P."/>
            <person name="Phongsopitanun W."/>
            <person name="Yuki M."/>
            <person name="Kudo T."/>
            <person name="Ohkuma M."/>
            <person name="Tanasupawat S."/>
        </authorList>
    </citation>
    <scope>NUCLEOTIDE SEQUENCE [LARGE SCALE GENOMIC DNA]</scope>
    <source>
        <strain evidence="5 6">L46</strain>
    </source>
</reference>
<evidence type="ECO:0000313" key="5">
    <source>
        <dbReference type="EMBL" id="MBO2436302.1"/>
    </source>
</evidence>
<name>A0ABS3QQP2_9ACTN</name>
<feature type="region of interest" description="Disordered" evidence="3">
    <location>
        <begin position="1"/>
        <end position="43"/>
    </location>
</feature>
<gene>
    <name evidence="5" type="ORF">J4557_02105</name>
</gene>
<feature type="domain" description="Peptidoglycan binding-like" evidence="4">
    <location>
        <begin position="163"/>
        <end position="213"/>
    </location>
</feature>
<dbReference type="InterPro" id="IPR036366">
    <property type="entry name" value="PGBDSf"/>
</dbReference>
<keyword evidence="2" id="KW-0175">Coiled coil</keyword>
<dbReference type="Gene3D" id="1.10.101.10">
    <property type="entry name" value="PGBD-like superfamily/PGBD"/>
    <property type="match status" value="1"/>
</dbReference>
<dbReference type="PANTHER" id="PTHR32347">
    <property type="entry name" value="EFFLUX SYSTEM COMPONENT YKNX-RELATED"/>
    <property type="match status" value="1"/>
</dbReference>
<evidence type="ECO:0000256" key="2">
    <source>
        <dbReference type="ARBA" id="ARBA00023054"/>
    </source>
</evidence>
<dbReference type="InterPro" id="IPR036365">
    <property type="entry name" value="PGBD-like_sf"/>
</dbReference>
<feature type="compositionally biased region" description="Basic and acidic residues" evidence="3">
    <location>
        <begin position="1"/>
        <end position="33"/>
    </location>
</feature>
<proteinExistence type="predicted"/>